<dbReference type="AlphaFoldDB" id="A0AAV6U3T6"/>
<gene>
    <name evidence="1" type="ORF">JTE90_027053</name>
</gene>
<accession>A0AAV6U3T6</accession>
<name>A0AAV6U3T6_9ARAC</name>
<organism evidence="1 2">
    <name type="scientific">Oedothorax gibbosus</name>
    <dbReference type="NCBI Taxonomy" id="931172"/>
    <lineage>
        <taxon>Eukaryota</taxon>
        <taxon>Metazoa</taxon>
        <taxon>Ecdysozoa</taxon>
        <taxon>Arthropoda</taxon>
        <taxon>Chelicerata</taxon>
        <taxon>Arachnida</taxon>
        <taxon>Araneae</taxon>
        <taxon>Araneomorphae</taxon>
        <taxon>Entelegynae</taxon>
        <taxon>Araneoidea</taxon>
        <taxon>Linyphiidae</taxon>
        <taxon>Erigoninae</taxon>
        <taxon>Oedothorax</taxon>
    </lineage>
</organism>
<sequence length="226" mass="25930">MPYFESLKKTLKHINSEVTELKKIDPALMFNSSELFDPAPGIPPLDDEEMKKQISEMKFLVKHTRSNTLHLKSSVHKCVDLSYKFRYDIEDLYYDVDSASRAVEKRLMQFGYCPPKLKTCAEVDADTFPSKDPTTHQNDSEEIAKSVTPKLQIHKISPDPSTAVGDCNIKKKDETPVLSLDLANKDFRALIVEKKEEFDELPVLKSARKMSKKKAKYKEIARKLDF</sequence>
<dbReference type="Proteomes" id="UP000827092">
    <property type="component" value="Unassembled WGS sequence"/>
</dbReference>
<dbReference type="EMBL" id="JAFNEN010000671">
    <property type="protein sequence ID" value="KAG8178735.1"/>
    <property type="molecule type" value="Genomic_DNA"/>
</dbReference>
<evidence type="ECO:0000313" key="2">
    <source>
        <dbReference type="Proteomes" id="UP000827092"/>
    </source>
</evidence>
<proteinExistence type="predicted"/>
<reference evidence="1 2" key="1">
    <citation type="journal article" date="2022" name="Nat. Ecol. Evol.">
        <title>A masculinizing supergene underlies an exaggerated male reproductive morph in a spider.</title>
        <authorList>
            <person name="Hendrickx F."/>
            <person name="De Corte Z."/>
            <person name="Sonet G."/>
            <person name="Van Belleghem S.M."/>
            <person name="Kostlbacher S."/>
            <person name="Vangestel C."/>
        </authorList>
    </citation>
    <scope>NUCLEOTIDE SEQUENCE [LARGE SCALE GENOMIC DNA]</scope>
    <source>
        <strain evidence="1">W744_W776</strain>
    </source>
</reference>
<protein>
    <submittedName>
        <fullName evidence="1">Uncharacterized protein</fullName>
    </submittedName>
</protein>
<evidence type="ECO:0000313" key="1">
    <source>
        <dbReference type="EMBL" id="KAG8178735.1"/>
    </source>
</evidence>
<keyword evidence="2" id="KW-1185">Reference proteome</keyword>
<comment type="caution">
    <text evidence="1">The sequence shown here is derived from an EMBL/GenBank/DDBJ whole genome shotgun (WGS) entry which is preliminary data.</text>
</comment>